<dbReference type="InterPro" id="IPR011010">
    <property type="entry name" value="DNA_brk_join_enz"/>
</dbReference>
<dbReference type="EMBL" id="UFXL01000001">
    <property type="protein sequence ID" value="SUY78558.1"/>
    <property type="molecule type" value="Genomic_DNA"/>
</dbReference>
<dbReference type="Pfam" id="PF00589">
    <property type="entry name" value="Phage_integrase"/>
    <property type="match status" value="1"/>
</dbReference>
<organism evidence="3 4">
    <name type="scientific">Comamonas testosteroni</name>
    <name type="common">Pseudomonas testosteroni</name>
    <dbReference type="NCBI Taxonomy" id="285"/>
    <lineage>
        <taxon>Bacteria</taxon>
        <taxon>Pseudomonadati</taxon>
        <taxon>Pseudomonadota</taxon>
        <taxon>Betaproteobacteria</taxon>
        <taxon>Burkholderiales</taxon>
        <taxon>Comamonadaceae</taxon>
        <taxon>Comamonas</taxon>
    </lineage>
</organism>
<dbReference type="AlphaFoldDB" id="A0A8B4S7N9"/>
<evidence type="ECO:0000313" key="3">
    <source>
        <dbReference type="EMBL" id="SUY78558.1"/>
    </source>
</evidence>
<keyword evidence="1" id="KW-0233">DNA recombination</keyword>
<evidence type="ECO:0000256" key="1">
    <source>
        <dbReference type="ARBA" id="ARBA00023172"/>
    </source>
</evidence>
<sequence>MEYGTHSMRRTKATLIYRRTRDLRAVQLLPGHSKLESTVRYLDTEVDDALEISEQTEIRRCRRRPP</sequence>
<proteinExistence type="predicted"/>
<dbReference type="GO" id="GO:0003677">
    <property type="term" value="F:DNA binding"/>
    <property type="evidence" value="ECO:0007669"/>
    <property type="project" value="InterPro"/>
</dbReference>
<evidence type="ECO:0000313" key="4">
    <source>
        <dbReference type="Proteomes" id="UP000255070"/>
    </source>
</evidence>
<dbReference type="Proteomes" id="UP000255070">
    <property type="component" value="Unassembled WGS sequence"/>
</dbReference>
<accession>A0A8B4S7N9</accession>
<gene>
    <name evidence="3" type="ORF">NCTC10698_03475</name>
</gene>
<dbReference type="GO" id="GO:0015074">
    <property type="term" value="P:DNA integration"/>
    <property type="evidence" value="ECO:0007669"/>
    <property type="project" value="InterPro"/>
</dbReference>
<comment type="caution">
    <text evidence="3">The sequence shown here is derived from an EMBL/GenBank/DDBJ whole genome shotgun (WGS) entry which is preliminary data.</text>
</comment>
<name>A0A8B4S7N9_COMTE</name>
<dbReference type="GO" id="GO:0006310">
    <property type="term" value="P:DNA recombination"/>
    <property type="evidence" value="ECO:0007669"/>
    <property type="project" value="UniProtKB-KW"/>
</dbReference>
<reference evidence="3 4" key="1">
    <citation type="submission" date="2018-06" db="EMBL/GenBank/DDBJ databases">
        <authorList>
            <consortium name="Pathogen Informatics"/>
            <person name="Doyle S."/>
        </authorList>
    </citation>
    <scope>NUCLEOTIDE SEQUENCE [LARGE SCALE GENOMIC DNA]</scope>
    <source>
        <strain evidence="3 4">NCTC10698</strain>
    </source>
</reference>
<feature type="domain" description="Tyr recombinase" evidence="2">
    <location>
        <begin position="4"/>
        <end position="44"/>
    </location>
</feature>
<keyword evidence="4" id="KW-1185">Reference proteome</keyword>
<evidence type="ECO:0000259" key="2">
    <source>
        <dbReference type="Pfam" id="PF00589"/>
    </source>
</evidence>
<dbReference type="Gene3D" id="1.10.443.10">
    <property type="entry name" value="Intergrase catalytic core"/>
    <property type="match status" value="1"/>
</dbReference>
<dbReference type="InterPro" id="IPR013762">
    <property type="entry name" value="Integrase-like_cat_sf"/>
</dbReference>
<dbReference type="SUPFAM" id="SSF56349">
    <property type="entry name" value="DNA breaking-rejoining enzymes"/>
    <property type="match status" value="1"/>
</dbReference>
<dbReference type="InterPro" id="IPR002104">
    <property type="entry name" value="Integrase_catalytic"/>
</dbReference>
<protein>
    <submittedName>
        <fullName evidence="3">Site-specific tyrosine recombinase XerC</fullName>
    </submittedName>
</protein>